<dbReference type="GO" id="GO:0016788">
    <property type="term" value="F:hydrolase activity, acting on ester bonds"/>
    <property type="evidence" value="ECO:0007669"/>
    <property type="project" value="InterPro"/>
</dbReference>
<dbReference type="AlphaFoldDB" id="A0AAD6UX77"/>
<evidence type="ECO:0000256" key="1">
    <source>
        <dbReference type="ARBA" id="ARBA00009547"/>
    </source>
</evidence>
<name>A0AAD6UX77_9AGAR</name>
<dbReference type="GO" id="GO:0046872">
    <property type="term" value="F:metal ion binding"/>
    <property type="evidence" value="ECO:0007669"/>
    <property type="project" value="UniProtKB-KW"/>
</dbReference>
<gene>
    <name evidence="9" type="ORF">GGX14DRAFT_375915</name>
</gene>
<comment type="caution">
    <text evidence="9">The sequence shown here is derived from an EMBL/GenBank/DDBJ whole genome shotgun (WGS) entry which is preliminary data.</text>
</comment>
<evidence type="ECO:0000256" key="4">
    <source>
        <dbReference type="ARBA" id="ARBA00022759"/>
    </source>
</evidence>
<dbReference type="CDD" id="cd11010">
    <property type="entry name" value="S1-P1_nuclease"/>
    <property type="match status" value="1"/>
</dbReference>
<evidence type="ECO:0000256" key="7">
    <source>
        <dbReference type="ARBA" id="ARBA00023180"/>
    </source>
</evidence>
<dbReference type="EMBL" id="JARJCW010000082">
    <property type="protein sequence ID" value="KAJ7196659.1"/>
    <property type="molecule type" value="Genomic_DNA"/>
</dbReference>
<evidence type="ECO:0000256" key="5">
    <source>
        <dbReference type="ARBA" id="ARBA00022801"/>
    </source>
</evidence>
<dbReference type="Gene3D" id="1.10.575.10">
    <property type="entry name" value="P1 Nuclease"/>
    <property type="match status" value="1"/>
</dbReference>
<keyword evidence="3" id="KW-0479">Metal-binding</keyword>
<comment type="similarity">
    <text evidence="1">Belongs to the nuclease type I family.</text>
</comment>
<evidence type="ECO:0000313" key="10">
    <source>
        <dbReference type="Proteomes" id="UP001219525"/>
    </source>
</evidence>
<dbReference type="PANTHER" id="PTHR33146:SF26">
    <property type="entry name" value="ENDONUCLEASE 4"/>
    <property type="match status" value="1"/>
</dbReference>
<keyword evidence="2" id="KW-0540">Nuclease</keyword>
<proteinExistence type="inferred from homology"/>
<dbReference type="InterPro" id="IPR003154">
    <property type="entry name" value="S1/P1nuclease"/>
</dbReference>
<dbReference type="Pfam" id="PF02265">
    <property type="entry name" value="S1-P1_nuclease"/>
    <property type="match status" value="1"/>
</dbReference>
<feature type="chain" id="PRO_5041926605" evidence="8">
    <location>
        <begin position="21"/>
        <end position="359"/>
    </location>
</feature>
<dbReference type="SUPFAM" id="SSF48537">
    <property type="entry name" value="Phospholipase C/P1 nuclease"/>
    <property type="match status" value="1"/>
</dbReference>
<keyword evidence="4" id="KW-0255">Endonuclease</keyword>
<dbReference type="PANTHER" id="PTHR33146">
    <property type="entry name" value="ENDONUCLEASE 4"/>
    <property type="match status" value="1"/>
</dbReference>
<dbReference type="InterPro" id="IPR008947">
    <property type="entry name" value="PLipase_C/P1_nuclease_dom_sf"/>
</dbReference>
<dbReference type="GO" id="GO:0003676">
    <property type="term" value="F:nucleic acid binding"/>
    <property type="evidence" value="ECO:0007669"/>
    <property type="project" value="InterPro"/>
</dbReference>
<dbReference type="GO" id="GO:0004519">
    <property type="term" value="F:endonuclease activity"/>
    <property type="evidence" value="ECO:0007669"/>
    <property type="project" value="UniProtKB-KW"/>
</dbReference>
<accession>A0AAD6UX77</accession>
<evidence type="ECO:0000256" key="8">
    <source>
        <dbReference type="SAM" id="SignalP"/>
    </source>
</evidence>
<dbReference type="Proteomes" id="UP001219525">
    <property type="component" value="Unassembled WGS sequence"/>
</dbReference>
<feature type="signal peptide" evidence="8">
    <location>
        <begin position="1"/>
        <end position="20"/>
    </location>
</feature>
<keyword evidence="8" id="KW-0732">Signal</keyword>
<evidence type="ECO:0000256" key="3">
    <source>
        <dbReference type="ARBA" id="ARBA00022723"/>
    </source>
</evidence>
<protein>
    <submittedName>
        <fullName evidence="9">Nuclease PA3</fullName>
    </submittedName>
</protein>
<organism evidence="9 10">
    <name type="scientific">Mycena pura</name>
    <dbReference type="NCBI Taxonomy" id="153505"/>
    <lineage>
        <taxon>Eukaryota</taxon>
        <taxon>Fungi</taxon>
        <taxon>Dikarya</taxon>
        <taxon>Basidiomycota</taxon>
        <taxon>Agaricomycotina</taxon>
        <taxon>Agaricomycetes</taxon>
        <taxon>Agaricomycetidae</taxon>
        <taxon>Agaricales</taxon>
        <taxon>Marasmiineae</taxon>
        <taxon>Mycenaceae</taxon>
        <taxon>Mycena</taxon>
    </lineage>
</organism>
<keyword evidence="10" id="KW-1185">Reference proteome</keyword>
<sequence>MQSLTSLALLSLGAAPAVHAWGVVGHATIAYIAQNFVKDTTATWAQGVLGNTSTSYLANIASWADDYRETAAGAFSAPYHFIDALDNPPTTCNVDYTRDCTTAGCSISAIANYTQRVQDGRLTAEHTMEALMFIVHFIGDITQPLHDENLDVGGNTITVTFDGFDDDNLHADWDTYMPELFIGGSTLTFAEKWAATLTTAIKTGAYASMAASWIKGDDIDDAVGAASAWASDANAYVCTVVMPNGVAALQKGDLYPNYYDSVMPTIQLQFAKAGYRLANWLDQVADSNLGLARRNNLGEKRIPVARQVLTHSFYCFAHFARSLAIIAHSEHDLIDGLLEMGTPSMARLAYGYGCGGHKH</sequence>
<dbReference type="GO" id="GO:0006308">
    <property type="term" value="P:DNA catabolic process"/>
    <property type="evidence" value="ECO:0007669"/>
    <property type="project" value="InterPro"/>
</dbReference>
<keyword evidence="7" id="KW-0325">Glycoprotein</keyword>
<evidence type="ECO:0000256" key="2">
    <source>
        <dbReference type="ARBA" id="ARBA00022722"/>
    </source>
</evidence>
<evidence type="ECO:0000313" key="9">
    <source>
        <dbReference type="EMBL" id="KAJ7196659.1"/>
    </source>
</evidence>
<reference evidence="9" key="1">
    <citation type="submission" date="2023-03" db="EMBL/GenBank/DDBJ databases">
        <title>Massive genome expansion in bonnet fungi (Mycena s.s.) driven by repeated elements and novel gene families across ecological guilds.</title>
        <authorList>
            <consortium name="Lawrence Berkeley National Laboratory"/>
            <person name="Harder C.B."/>
            <person name="Miyauchi S."/>
            <person name="Viragh M."/>
            <person name="Kuo A."/>
            <person name="Thoen E."/>
            <person name="Andreopoulos B."/>
            <person name="Lu D."/>
            <person name="Skrede I."/>
            <person name="Drula E."/>
            <person name="Henrissat B."/>
            <person name="Morin E."/>
            <person name="Kohler A."/>
            <person name="Barry K."/>
            <person name="LaButti K."/>
            <person name="Morin E."/>
            <person name="Salamov A."/>
            <person name="Lipzen A."/>
            <person name="Mereny Z."/>
            <person name="Hegedus B."/>
            <person name="Baldrian P."/>
            <person name="Stursova M."/>
            <person name="Weitz H."/>
            <person name="Taylor A."/>
            <person name="Grigoriev I.V."/>
            <person name="Nagy L.G."/>
            <person name="Martin F."/>
            <person name="Kauserud H."/>
        </authorList>
    </citation>
    <scope>NUCLEOTIDE SEQUENCE</scope>
    <source>
        <strain evidence="9">9144</strain>
    </source>
</reference>
<keyword evidence="5" id="KW-0378">Hydrolase</keyword>
<keyword evidence="6" id="KW-1015">Disulfide bond</keyword>
<evidence type="ECO:0000256" key="6">
    <source>
        <dbReference type="ARBA" id="ARBA00023157"/>
    </source>
</evidence>